<reference evidence="2 3" key="1">
    <citation type="submission" date="2017-10" db="EMBL/GenBank/DDBJ databases">
        <authorList>
            <person name="Banno H."/>
            <person name="Chua N.-H."/>
        </authorList>
    </citation>
    <scope>NUCLEOTIDE SEQUENCE [LARGE SCALE GENOMIC DNA]</scope>
    <source>
        <strain evidence="2 3">YW11</strain>
    </source>
</reference>
<dbReference type="Gene3D" id="1.10.10.10">
    <property type="entry name" value="Winged helix-like DNA-binding domain superfamily/Winged helix DNA-binding domain"/>
    <property type="match status" value="1"/>
</dbReference>
<dbReference type="GO" id="GO:0003677">
    <property type="term" value="F:DNA binding"/>
    <property type="evidence" value="ECO:0007669"/>
    <property type="project" value="InterPro"/>
</dbReference>
<dbReference type="EMBL" id="PDNU01000001">
    <property type="protein sequence ID" value="PHK96958.1"/>
    <property type="molecule type" value="Genomic_DNA"/>
</dbReference>
<organism evidence="2 3">
    <name type="scientific">Teichococcus rhizosphaerae</name>
    <dbReference type="NCBI Taxonomy" id="1335062"/>
    <lineage>
        <taxon>Bacteria</taxon>
        <taxon>Pseudomonadati</taxon>
        <taxon>Pseudomonadota</taxon>
        <taxon>Alphaproteobacteria</taxon>
        <taxon>Acetobacterales</taxon>
        <taxon>Roseomonadaceae</taxon>
        <taxon>Roseomonas</taxon>
    </lineage>
</organism>
<dbReference type="OrthoDB" id="4457864at2"/>
<keyword evidence="3" id="KW-1185">Reference proteome</keyword>
<dbReference type="InterPro" id="IPR016032">
    <property type="entry name" value="Sig_transdc_resp-reg_C-effctor"/>
</dbReference>
<sequence>MPDDRLDLLIDDLYRLATDGSAEGGWEALLERVVLLAGASTAALQLASPAQGTTRLLATHNITEEVNQDYSEHFFSRDIYLDFARNTPGQVLLSQDQLPDKQVEKSEIYNDLLRPKMHNVFYVAGAVTPVGNGQILPFGLQRARERGAFTPEETRNIRRLWPHLRRATQVQLRLQQAETTQRLGFDALDRMANGIIILTADRRILFMNRVARRLLEERNACATSHPGGRLRLTYGPADERFSLLLAQATTLGTPRRANTLRCPRAEGLPALVLMVAPFQPQSLGSPPGTAPLALLLLSDPREVPPPLPDQLMALFGLTPAEAGVAASLAQGLSPEEVAQARDVRLSTVRSQVQALLAKTGTRRQGELLRLLLSLPQPPPAD</sequence>
<evidence type="ECO:0000313" key="2">
    <source>
        <dbReference type="EMBL" id="PHK96958.1"/>
    </source>
</evidence>
<dbReference type="InterPro" id="IPR036388">
    <property type="entry name" value="WH-like_DNA-bd_sf"/>
</dbReference>
<protein>
    <recommendedName>
        <fullName evidence="1">HTH luxR-type domain-containing protein</fullName>
    </recommendedName>
</protein>
<proteinExistence type="predicted"/>
<gene>
    <name evidence="2" type="ORF">CR162_00870</name>
</gene>
<comment type="caution">
    <text evidence="2">The sequence shown here is derived from an EMBL/GenBank/DDBJ whole genome shotgun (WGS) entry which is preliminary data.</text>
</comment>
<dbReference type="GO" id="GO:0006355">
    <property type="term" value="P:regulation of DNA-templated transcription"/>
    <property type="evidence" value="ECO:0007669"/>
    <property type="project" value="InterPro"/>
</dbReference>
<dbReference type="SMART" id="SM00421">
    <property type="entry name" value="HTH_LUXR"/>
    <property type="match status" value="1"/>
</dbReference>
<name>A0A2C7AA17_9PROT</name>
<dbReference type="RefSeq" id="WP_099093646.1">
    <property type="nucleotide sequence ID" value="NZ_PDNU01000001.1"/>
</dbReference>
<evidence type="ECO:0000313" key="3">
    <source>
        <dbReference type="Proteomes" id="UP000223527"/>
    </source>
</evidence>
<evidence type="ECO:0000259" key="1">
    <source>
        <dbReference type="SMART" id="SM00421"/>
    </source>
</evidence>
<dbReference type="InterPro" id="IPR000792">
    <property type="entry name" value="Tscrpt_reg_LuxR_C"/>
</dbReference>
<dbReference type="Proteomes" id="UP000223527">
    <property type="component" value="Unassembled WGS sequence"/>
</dbReference>
<accession>A0A2C7AA17</accession>
<feature type="domain" description="HTH luxR-type" evidence="1">
    <location>
        <begin position="314"/>
        <end position="371"/>
    </location>
</feature>
<dbReference type="AlphaFoldDB" id="A0A2C7AA17"/>
<dbReference type="SUPFAM" id="SSF46894">
    <property type="entry name" value="C-terminal effector domain of the bipartite response regulators"/>
    <property type="match status" value="1"/>
</dbReference>